<dbReference type="EMBL" id="BQNB010014416">
    <property type="protein sequence ID" value="GJT27883.1"/>
    <property type="molecule type" value="Genomic_DNA"/>
</dbReference>
<dbReference type="InterPro" id="IPR012337">
    <property type="entry name" value="RNaseH-like_sf"/>
</dbReference>
<dbReference type="Gene3D" id="3.30.420.10">
    <property type="entry name" value="Ribonuclease H-like superfamily/Ribonuclease H"/>
    <property type="match status" value="1"/>
</dbReference>
<dbReference type="InterPro" id="IPR036397">
    <property type="entry name" value="RNaseH_sf"/>
</dbReference>
<comment type="caution">
    <text evidence="3">The sequence shown here is derived from an EMBL/GenBank/DDBJ whole genome shotgun (WGS) entry which is preliminary data.</text>
</comment>
<feature type="domain" description="Integrase catalytic" evidence="2">
    <location>
        <begin position="201"/>
        <end position="274"/>
    </location>
</feature>
<proteinExistence type="predicted"/>
<reference evidence="3" key="1">
    <citation type="journal article" date="2022" name="Int. J. Mol. Sci.">
        <title>Draft Genome of Tanacetum Coccineum: Genomic Comparison of Closely Related Tanacetum-Family Plants.</title>
        <authorList>
            <person name="Yamashiro T."/>
            <person name="Shiraishi A."/>
            <person name="Nakayama K."/>
            <person name="Satake H."/>
        </authorList>
    </citation>
    <scope>NUCLEOTIDE SEQUENCE</scope>
</reference>
<organism evidence="3 4">
    <name type="scientific">Tanacetum coccineum</name>
    <dbReference type="NCBI Taxonomy" id="301880"/>
    <lineage>
        <taxon>Eukaryota</taxon>
        <taxon>Viridiplantae</taxon>
        <taxon>Streptophyta</taxon>
        <taxon>Embryophyta</taxon>
        <taxon>Tracheophyta</taxon>
        <taxon>Spermatophyta</taxon>
        <taxon>Magnoliopsida</taxon>
        <taxon>eudicotyledons</taxon>
        <taxon>Gunneridae</taxon>
        <taxon>Pentapetalae</taxon>
        <taxon>asterids</taxon>
        <taxon>campanulids</taxon>
        <taxon>Asterales</taxon>
        <taxon>Asteraceae</taxon>
        <taxon>Asteroideae</taxon>
        <taxon>Anthemideae</taxon>
        <taxon>Anthemidinae</taxon>
        <taxon>Tanacetum</taxon>
    </lineage>
</organism>
<dbReference type="Pfam" id="PF07727">
    <property type="entry name" value="RVT_2"/>
    <property type="match status" value="1"/>
</dbReference>
<evidence type="ECO:0000256" key="1">
    <source>
        <dbReference type="SAM" id="MobiDB-lite"/>
    </source>
</evidence>
<dbReference type="Proteomes" id="UP001151760">
    <property type="component" value="Unassembled WGS sequence"/>
</dbReference>
<feature type="region of interest" description="Disordered" evidence="1">
    <location>
        <begin position="83"/>
        <end position="154"/>
    </location>
</feature>
<gene>
    <name evidence="3" type="ORF">Tco_0908158</name>
</gene>
<dbReference type="CDD" id="cd09272">
    <property type="entry name" value="RNase_HI_RT_Ty1"/>
    <property type="match status" value="1"/>
</dbReference>
<dbReference type="SUPFAM" id="SSF56672">
    <property type="entry name" value="DNA/RNA polymerases"/>
    <property type="match status" value="1"/>
</dbReference>
<dbReference type="PANTHER" id="PTHR11439:SF496">
    <property type="entry name" value="RNA-DIRECTED DNA POLYMERASE"/>
    <property type="match status" value="1"/>
</dbReference>
<dbReference type="PROSITE" id="PS50994">
    <property type="entry name" value="INTEGRASE"/>
    <property type="match status" value="1"/>
</dbReference>
<evidence type="ECO:0000313" key="3">
    <source>
        <dbReference type="EMBL" id="GJT27883.1"/>
    </source>
</evidence>
<feature type="compositionally biased region" description="Basic and acidic residues" evidence="1">
    <location>
        <begin position="116"/>
        <end position="125"/>
    </location>
</feature>
<dbReference type="InterPro" id="IPR043502">
    <property type="entry name" value="DNA/RNA_pol_sf"/>
</dbReference>
<feature type="compositionally biased region" description="Low complexity" evidence="1">
    <location>
        <begin position="127"/>
        <end position="141"/>
    </location>
</feature>
<reference evidence="3" key="2">
    <citation type="submission" date="2022-01" db="EMBL/GenBank/DDBJ databases">
        <authorList>
            <person name="Yamashiro T."/>
            <person name="Shiraishi A."/>
            <person name="Satake H."/>
            <person name="Nakayama K."/>
        </authorList>
    </citation>
    <scope>NUCLEOTIDE SEQUENCE</scope>
</reference>
<dbReference type="PANTHER" id="PTHR11439">
    <property type="entry name" value="GAG-POL-RELATED RETROTRANSPOSON"/>
    <property type="match status" value="1"/>
</dbReference>
<accession>A0ABQ5CPL0</accession>
<keyword evidence="4" id="KW-1185">Reference proteome</keyword>
<evidence type="ECO:0000259" key="2">
    <source>
        <dbReference type="PROSITE" id="PS50994"/>
    </source>
</evidence>
<dbReference type="InterPro" id="IPR013103">
    <property type="entry name" value="RVT_2"/>
</dbReference>
<name>A0ABQ5CPL0_9ASTR</name>
<sequence length="833" mass="94887">MSSLVDVTCSYCIETSTPINLAFFILKRMEKTRFKPKELLPYGMLLTRLFKHVVSVSPELAFDHYLSHDRAMHLLAPHYERKTRANRCNKTPRESNDTYSSTTQNHPSSFLSLGHMVDKNDDESFHSNSSSPSQQLSPSSNVASRVRQNPSHESHDLNTLLSETITFQAQQRNAHGGTDIRSLDKLSRKMMGGKKGIKNCGIVSQLSPPRTPQLNGVAERRNRTLLDMVRSMMCQATLPISFWGYTLETAAHILNLVPTKKVLKTPFEMWKGERPSLGHIKIWGCEVFVRREAQDKLKARSEKCLFDSESKIDLEEIQESADEEPIVNTDTQQEVVTPIEPDDISLPIRRKSNRVSKPSHDPQFYYDFHIEEDKISDSTLIDLNEPANYKEAMACPEAAKWKEAMKSEIQSMYDNQVWKLVDTTPGLKIVGYKWIFKKKTCMDGKVHTYKARLVAKGCTQTHGIDYEETFSPVAKIKSIRIMLAIAAFHDFEIWQMDVKTAFFNEKLTKDVGSVVVFLVLYVDDILLIGNDIPTLQSVKEWLGKCFAMKDLGDAAYVLGIKIYRDRTRRLIGLSQDTYLDKSLKRFKMENSKKGNLPLHHGIKISSDLCPKTDDELDKMSRVLYASAIGSIMYDMTCTRPDVSFALRMVSRHQQNPGEGHWTSVKNILKYLRNTKDMFLVYGGEKELRVTGYCDAGWQTDKDDSRSQSGWIFLLNGGAVTWKSSKQDTVADSTCESEYIAACEASKEAIWMKNFIGDLGVVPTVQDPIEIFCDNESAVALTKEPKDHGKSKHIDRKYHFVRSKVAWVSLWRMIKLRVQRLNSDVLCSIPLFPT</sequence>
<dbReference type="InterPro" id="IPR001584">
    <property type="entry name" value="Integrase_cat-core"/>
</dbReference>
<evidence type="ECO:0000313" key="4">
    <source>
        <dbReference type="Proteomes" id="UP001151760"/>
    </source>
</evidence>
<feature type="compositionally biased region" description="Polar residues" evidence="1">
    <location>
        <begin position="97"/>
        <end position="111"/>
    </location>
</feature>
<protein>
    <submittedName>
        <fullName evidence="3">Retrotransposon protein, putative, ty1-copia subclass</fullName>
    </submittedName>
</protein>
<dbReference type="SUPFAM" id="SSF53098">
    <property type="entry name" value="Ribonuclease H-like"/>
    <property type="match status" value="1"/>
</dbReference>